<dbReference type="InterPro" id="IPR037673">
    <property type="entry name" value="MSC/AndL"/>
</dbReference>
<evidence type="ECO:0000256" key="2">
    <source>
        <dbReference type="ARBA" id="ARBA00007254"/>
    </source>
</evidence>
<keyword evidence="6 10" id="KW-1133">Transmembrane helix</keyword>
<dbReference type="HOGENOM" id="CLU_095787_0_0_6"/>
<dbReference type="OrthoDB" id="9810350at2"/>
<reference evidence="12" key="1">
    <citation type="submission" date="2014-09" db="EMBL/GenBank/DDBJ databases">
        <authorList>
            <person name="Gomez-Valero L."/>
        </authorList>
    </citation>
    <scope>NUCLEOTIDE SEQUENCE [LARGE SCALE GENOMIC DNA]</scope>
    <source>
        <strain evidence="12">ATCC35250</strain>
    </source>
</reference>
<keyword evidence="8 10" id="KW-0472">Membrane</keyword>
<keyword evidence="7 10" id="KW-0406">Ion transport</keyword>
<dbReference type="AlphaFoldDB" id="A0A0A8UW28"/>
<evidence type="ECO:0000256" key="5">
    <source>
        <dbReference type="ARBA" id="ARBA00022692"/>
    </source>
</evidence>
<dbReference type="SUPFAM" id="SSF81330">
    <property type="entry name" value="Gated mechanosensitive channel"/>
    <property type="match status" value="1"/>
</dbReference>
<dbReference type="PANTHER" id="PTHR30266:SF2">
    <property type="entry name" value="LARGE-CONDUCTANCE MECHANOSENSITIVE CHANNEL"/>
    <property type="match status" value="1"/>
</dbReference>
<accession>A0A0A8UW28</accession>
<gene>
    <name evidence="10 11" type="primary">mscL</name>
    <name evidence="11" type="ORF">LHA_2272</name>
</gene>
<dbReference type="NCBIfam" id="TIGR00220">
    <property type="entry name" value="mscL"/>
    <property type="match status" value="1"/>
</dbReference>
<keyword evidence="5 10" id="KW-0812">Transmembrane</keyword>
<organism evidence="11 12">
    <name type="scientific">Legionella hackeliae</name>
    <dbReference type="NCBI Taxonomy" id="449"/>
    <lineage>
        <taxon>Bacteria</taxon>
        <taxon>Pseudomonadati</taxon>
        <taxon>Pseudomonadota</taxon>
        <taxon>Gammaproteobacteria</taxon>
        <taxon>Legionellales</taxon>
        <taxon>Legionellaceae</taxon>
        <taxon>Legionella</taxon>
    </lineage>
</organism>
<dbReference type="NCBIfam" id="NF001843">
    <property type="entry name" value="PRK00567.1-4"/>
    <property type="match status" value="1"/>
</dbReference>
<dbReference type="PRINTS" id="PR01264">
    <property type="entry name" value="MECHCHANNEL"/>
</dbReference>
<dbReference type="PATRIC" id="fig|449.7.peg.187"/>
<dbReference type="Gene3D" id="1.10.1200.120">
    <property type="entry name" value="Large-conductance mechanosensitive channel, MscL, domain 1"/>
    <property type="match status" value="1"/>
</dbReference>
<dbReference type="InterPro" id="IPR036019">
    <property type="entry name" value="MscL_channel"/>
</dbReference>
<feature type="transmembrane region" description="Helical" evidence="10">
    <location>
        <begin position="21"/>
        <end position="48"/>
    </location>
</feature>
<evidence type="ECO:0000256" key="1">
    <source>
        <dbReference type="ARBA" id="ARBA00004651"/>
    </source>
</evidence>
<comment type="function">
    <text evidence="10">Channel that opens in response to stretch forces in the membrane lipid bilayer. May participate in the regulation of osmotic pressure changes within the cell.</text>
</comment>
<feature type="transmembrane region" description="Helical" evidence="10">
    <location>
        <begin position="68"/>
        <end position="89"/>
    </location>
</feature>
<dbReference type="EMBL" id="LN681225">
    <property type="protein sequence ID" value="CEK11292.1"/>
    <property type="molecule type" value="Genomic_DNA"/>
</dbReference>
<evidence type="ECO:0000256" key="7">
    <source>
        <dbReference type="ARBA" id="ARBA00023065"/>
    </source>
</evidence>
<dbReference type="PROSITE" id="PS01327">
    <property type="entry name" value="MSCL"/>
    <property type="match status" value="1"/>
</dbReference>
<proteinExistence type="inferred from homology"/>
<evidence type="ECO:0000256" key="4">
    <source>
        <dbReference type="ARBA" id="ARBA00022475"/>
    </source>
</evidence>
<keyword evidence="10" id="KW-0997">Cell inner membrane</keyword>
<keyword evidence="9 10" id="KW-0407">Ion channel</keyword>
<dbReference type="KEGG" id="lha:LHA_2272"/>
<protein>
    <recommendedName>
        <fullName evidence="10">Large-conductance mechanosensitive channel</fullName>
    </recommendedName>
</protein>
<comment type="subunit">
    <text evidence="10">Homopentamer.</text>
</comment>
<dbReference type="Pfam" id="PF01741">
    <property type="entry name" value="MscL"/>
    <property type="match status" value="1"/>
</dbReference>
<evidence type="ECO:0000256" key="6">
    <source>
        <dbReference type="ARBA" id="ARBA00022989"/>
    </source>
</evidence>
<evidence type="ECO:0000256" key="8">
    <source>
        <dbReference type="ARBA" id="ARBA00023136"/>
    </source>
</evidence>
<dbReference type="GO" id="GO:0005886">
    <property type="term" value="C:plasma membrane"/>
    <property type="evidence" value="ECO:0007669"/>
    <property type="project" value="UniProtKB-SubCell"/>
</dbReference>
<keyword evidence="12" id="KW-1185">Reference proteome</keyword>
<sequence>MSFLSEFKQFAMRGNVMDLAVAVVIGAAFGKIVSSLVDGIVMPLIGLLMGGVDITDKAIKIGAAVVKWGAFLQAIIDFTIISFAIFIAIKFINMLQSKREEAAEKLTKEEMILIEIRDLLRARVDDKKTEI</sequence>
<dbReference type="GO" id="GO:0008381">
    <property type="term" value="F:mechanosensitive monoatomic ion channel activity"/>
    <property type="evidence" value="ECO:0007669"/>
    <property type="project" value="UniProtKB-UniRule"/>
</dbReference>
<evidence type="ECO:0000256" key="3">
    <source>
        <dbReference type="ARBA" id="ARBA00022448"/>
    </source>
</evidence>
<dbReference type="STRING" id="449.LHA_2272"/>
<dbReference type="InterPro" id="IPR019823">
    <property type="entry name" value="Mechanosensitive_channel_CS"/>
</dbReference>
<comment type="subcellular location">
    <subcellularLocation>
        <location evidence="10">Cell inner membrane</location>
        <topology evidence="10">Multi-pass membrane protein</topology>
    </subcellularLocation>
    <subcellularLocation>
        <location evidence="1">Cell membrane</location>
        <topology evidence="1">Multi-pass membrane protein</topology>
    </subcellularLocation>
</comment>
<dbReference type="Proteomes" id="UP000032803">
    <property type="component" value="Chromosome I"/>
</dbReference>
<evidence type="ECO:0000256" key="9">
    <source>
        <dbReference type="ARBA" id="ARBA00023303"/>
    </source>
</evidence>
<keyword evidence="3 10" id="KW-0813">Transport</keyword>
<dbReference type="InterPro" id="IPR001185">
    <property type="entry name" value="MS_channel"/>
</dbReference>
<evidence type="ECO:0000256" key="10">
    <source>
        <dbReference type="HAMAP-Rule" id="MF_00115"/>
    </source>
</evidence>
<comment type="similarity">
    <text evidence="2 10">Belongs to the MscL family.</text>
</comment>
<dbReference type="HAMAP" id="MF_00115">
    <property type="entry name" value="MscL"/>
    <property type="match status" value="1"/>
</dbReference>
<dbReference type="RefSeq" id="WP_045106519.1">
    <property type="nucleotide sequence ID" value="NZ_LN681225.1"/>
</dbReference>
<dbReference type="PANTHER" id="PTHR30266">
    <property type="entry name" value="MECHANOSENSITIVE CHANNEL MSCL"/>
    <property type="match status" value="1"/>
</dbReference>
<keyword evidence="4 10" id="KW-1003">Cell membrane</keyword>
<evidence type="ECO:0000313" key="12">
    <source>
        <dbReference type="Proteomes" id="UP000032803"/>
    </source>
</evidence>
<evidence type="ECO:0000313" key="11">
    <source>
        <dbReference type="EMBL" id="CEK11292.1"/>
    </source>
</evidence>
<name>A0A0A8UW28_LEGHA</name>